<proteinExistence type="predicted"/>
<dbReference type="AlphaFoldDB" id="A0A6S6TEV0"/>
<name>A0A6S6TEV0_9BACT</name>
<feature type="chain" id="PRO_5028205217" description="Lipoprotein" evidence="1">
    <location>
        <begin position="20"/>
        <end position="116"/>
    </location>
</feature>
<organism evidence="2">
    <name type="scientific">uncultured Sulfurovum sp</name>
    <dbReference type="NCBI Taxonomy" id="269237"/>
    <lineage>
        <taxon>Bacteria</taxon>
        <taxon>Pseudomonadati</taxon>
        <taxon>Campylobacterota</taxon>
        <taxon>Epsilonproteobacteria</taxon>
        <taxon>Campylobacterales</taxon>
        <taxon>Sulfurovaceae</taxon>
        <taxon>Sulfurovum</taxon>
        <taxon>environmental samples</taxon>
    </lineage>
</organism>
<feature type="signal peptide" evidence="1">
    <location>
        <begin position="1"/>
        <end position="19"/>
    </location>
</feature>
<evidence type="ECO:0000256" key="1">
    <source>
        <dbReference type="SAM" id="SignalP"/>
    </source>
</evidence>
<evidence type="ECO:0008006" key="3">
    <source>
        <dbReference type="Google" id="ProtNLM"/>
    </source>
</evidence>
<dbReference type="PROSITE" id="PS51257">
    <property type="entry name" value="PROKAR_LIPOPROTEIN"/>
    <property type="match status" value="1"/>
</dbReference>
<keyword evidence="1" id="KW-0732">Signal</keyword>
<reference evidence="2" key="1">
    <citation type="submission" date="2020-01" db="EMBL/GenBank/DDBJ databases">
        <authorList>
            <person name="Meier V. D."/>
            <person name="Meier V D."/>
        </authorList>
    </citation>
    <scope>NUCLEOTIDE SEQUENCE</scope>
    <source>
        <strain evidence="2">HLG_WM_MAG_05</strain>
    </source>
</reference>
<protein>
    <recommendedName>
        <fullName evidence="3">Lipoprotein</fullName>
    </recommendedName>
</protein>
<dbReference type="EMBL" id="CACVAU010000063">
    <property type="protein sequence ID" value="CAA6821711.1"/>
    <property type="molecule type" value="Genomic_DNA"/>
</dbReference>
<gene>
    <name evidence="2" type="ORF">HELGO_WM5540</name>
</gene>
<sequence length="116" mass="13069">MRNVIFINYLLGLSFVFSACDVLETSTHSETNIGYFVSNFNDNINYSCKNERGTLKDSGKFECASFPISFYMDGMKIGEISTIHSDGYVYPQDIILLEDSKPVYSSEGNINFLSVE</sequence>
<evidence type="ECO:0000313" key="2">
    <source>
        <dbReference type="EMBL" id="CAA6821711.1"/>
    </source>
</evidence>
<accession>A0A6S6TEV0</accession>